<keyword evidence="1" id="KW-0732">Signal</keyword>
<name>A0ABV2WTF5_9NOCA</name>
<evidence type="ECO:0000256" key="1">
    <source>
        <dbReference type="SAM" id="SignalP"/>
    </source>
</evidence>
<reference evidence="2 3" key="1">
    <citation type="submission" date="2024-06" db="EMBL/GenBank/DDBJ databases">
        <title>The Natural Products Discovery Center: Release of the First 8490 Sequenced Strains for Exploring Actinobacteria Biosynthetic Diversity.</title>
        <authorList>
            <person name="Kalkreuter E."/>
            <person name="Kautsar S.A."/>
            <person name="Yang D."/>
            <person name="Bader C.D."/>
            <person name="Teijaro C.N."/>
            <person name="Fluegel L."/>
            <person name="Davis C.M."/>
            <person name="Simpson J.R."/>
            <person name="Lauterbach L."/>
            <person name="Steele A.D."/>
            <person name="Gui C."/>
            <person name="Meng S."/>
            <person name="Li G."/>
            <person name="Viehrig K."/>
            <person name="Ye F."/>
            <person name="Su P."/>
            <person name="Kiefer A.F."/>
            <person name="Nichols A."/>
            <person name="Cepeda A.J."/>
            <person name="Yan W."/>
            <person name="Fan B."/>
            <person name="Jiang Y."/>
            <person name="Adhikari A."/>
            <person name="Zheng C.-J."/>
            <person name="Schuster L."/>
            <person name="Cowan T.M."/>
            <person name="Smanski M.J."/>
            <person name="Chevrette M.G."/>
            <person name="De Carvalho L.P.S."/>
            <person name="Shen B."/>
        </authorList>
    </citation>
    <scope>NUCLEOTIDE SEQUENCE [LARGE SCALE GENOMIC DNA]</scope>
    <source>
        <strain evidence="2 3">NPDC019708</strain>
    </source>
</reference>
<dbReference type="RefSeq" id="WP_356954054.1">
    <property type="nucleotide sequence ID" value="NZ_JBEXYG010000001.1"/>
</dbReference>
<organism evidence="2 3">
    <name type="scientific">Nocardia rhamnosiphila</name>
    <dbReference type="NCBI Taxonomy" id="426716"/>
    <lineage>
        <taxon>Bacteria</taxon>
        <taxon>Bacillati</taxon>
        <taxon>Actinomycetota</taxon>
        <taxon>Actinomycetes</taxon>
        <taxon>Mycobacteriales</taxon>
        <taxon>Nocardiaceae</taxon>
        <taxon>Nocardia</taxon>
    </lineage>
</organism>
<feature type="chain" id="PRO_5045690028" evidence="1">
    <location>
        <begin position="28"/>
        <end position="106"/>
    </location>
</feature>
<proteinExistence type="predicted"/>
<protein>
    <submittedName>
        <fullName evidence="2">Uncharacterized protein</fullName>
    </submittedName>
</protein>
<evidence type="ECO:0000313" key="2">
    <source>
        <dbReference type="EMBL" id="MEU1954169.1"/>
    </source>
</evidence>
<feature type="signal peptide" evidence="1">
    <location>
        <begin position="1"/>
        <end position="27"/>
    </location>
</feature>
<dbReference type="EMBL" id="JBEYBF010000013">
    <property type="protein sequence ID" value="MEU1954169.1"/>
    <property type="molecule type" value="Genomic_DNA"/>
</dbReference>
<keyword evidence="3" id="KW-1185">Reference proteome</keyword>
<sequence length="106" mass="10191">MMRTSLRLTATSIAAAGLIGTAAGATAAPPVAPIPAPVAAAEAGTGSAMLDSGSAAAQSAVETVQRGDIIGIIVLLALTPFQMLTGGVCDLATLSALPNPCAPSAY</sequence>
<accession>A0ABV2WTF5</accession>
<comment type="caution">
    <text evidence="2">The sequence shown here is derived from an EMBL/GenBank/DDBJ whole genome shotgun (WGS) entry which is preliminary data.</text>
</comment>
<dbReference type="Proteomes" id="UP001550628">
    <property type="component" value="Unassembled WGS sequence"/>
</dbReference>
<gene>
    <name evidence="2" type="ORF">ABZ510_20175</name>
</gene>
<evidence type="ECO:0000313" key="3">
    <source>
        <dbReference type="Proteomes" id="UP001550628"/>
    </source>
</evidence>